<name>A0A9D3XQS4_9SAUR</name>
<keyword evidence="3" id="KW-1185">Reference proteome</keyword>
<feature type="compositionally biased region" description="Polar residues" evidence="1">
    <location>
        <begin position="157"/>
        <end position="179"/>
    </location>
</feature>
<evidence type="ECO:0000256" key="1">
    <source>
        <dbReference type="SAM" id="MobiDB-lite"/>
    </source>
</evidence>
<feature type="compositionally biased region" description="Low complexity" evidence="1">
    <location>
        <begin position="280"/>
        <end position="293"/>
    </location>
</feature>
<organism evidence="2 3">
    <name type="scientific">Mauremys mutica</name>
    <name type="common">yellowpond turtle</name>
    <dbReference type="NCBI Taxonomy" id="74926"/>
    <lineage>
        <taxon>Eukaryota</taxon>
        <taxon>Metazoa</taxon>
        <taxon>Chordata</taxon>
        <taxon>Craniata</taxon>
        <taxon>Vertebrata</taxon>
        <taxon>Euteleostomi</taxon>
        <taxon>Archelosauria</taxon>
        <taxon>Testudinata</taxon>
        <taxon>Testudines</taxon>
        <taxon>Cryptodira</taxon>
        <taxon>Durocryptodira</taxon>
        <taxon>Testudinoidea</taxon>
        <taxon>Geoemydidae</taxon>
        <taxon>Geoemydinae</taxon>
        <taxon>Mauremys</taxon>
    </lineage>
</organism>
<proteinExistence type="predicted"/>
<feature type="region of interest" description="Disordered" evidence="1">
    <location>
        <begin position="157"/>
        <end position="182"/>
    </location>
</feature>
<protein>
    <submittedName>
        <fullName evidence="2">Uncharacterized protein</fullName>
    </submittedName>
</protein>
<dbReference type="Proteomes" id="UP000827986">
    <property type="component" value="Unassembled WGS sequence"/>
</dbReference>
<feature type="region of interest" description="Disordered" evidence="1">
    <location>
        <begin position="280"/>
        <end position="301"/>
    </location>
</feature>
<accession>A0A9D3XQS4</accession>
<evidence type="ECO:0000313" key="2">
    <source>
        <dbReference type="EMBL" id="KAH1183515.1"/>
    </source>
</evidence>
<reference evidence="2" key="1">
    <citation type="submission" date="2021-09" db="EMBL/GenBank/DDBJ databases">
        <title>The genome of Mauremys mutica provides insights into the evolution of semi-aquatic lifestyle.</title>
        <authorList>
            <person name="Gong S."/>
            <person name="Gao Y."/>
        </authorList>
    </citation>
    <scope>NUCLEOTIDE SEQUENCE</scope>
    <source>
        <strain evidence="2">MM-2020</strain>
        <tissue evidence="2">Muscle</tissue>
    </source>
</reference>
<dbReference type="AlphaFoldDB" id="A0A9D3XQS4"/>
<evidence type="ECO:0000313" key="3">
    <source>
        <dbReference type="Proteomes" id="UP000827986"/>
    </source>
</evidence>
<comment type="caution">
    <text evidence="2">The sequence shown here is derived from an EMBL/GenBank/DDBJ whole genome shotgun (WGS) entry which is preliminary data.</text>
</comment>
<dbReference type="EMBL" id="JAHDVG010000465">
    <property type="protein sequence ID" value="KAH1183515.1"/>
    <property type="molecule type" value="Genomic_DNA"/>
</dbReference>
<gene>
    <name evidence="2" type="ORF">KIL84_014131</name>
</gene>
<sequence>MLQSGNLIRGVYLNYVNYKTCCQRHARRLSVNQYPEFSVKRSVLKQHRNQPSRQSQILSSAQVTRVGCTRLQMMSVPHPSPVVHSYRLYICVVWEGPQVIRHGMEDLILKCSLCFLIYVQLSVESECKLLAEPTRPSFRTPCRQQCTPDFAPGTNGNLSLSSINTTPAKQTLHSRNRAPSQPRAYLHEREQKISLYLSPCARPAAMGRGSVSGTTLSLHLNRMVRWVTGAGDRSPKLPVLQLLMMMLILTKLEEMTFSALEPGSALSVCPLLPTRASAAASSSHPMSSSRSWAPQPEAAAAPTDTCTGGAILNIGCRAEGNQMQGQHRALVIP</sequence>